<dbReference type="Proteomes" id="UP001291687">
    <property type="component" value="Unassembled WGS sequence"/>
</dbReference>
<dbReference type="PANTHER" id="PTHR47649">
    <property type="entry name" value="RIBONUCLEASE D"/>
    <property type="match status" value="1"/>
</dbReference>
<dbReference type="RefSeq" id="WP_322776547.1">
    <property type="nucleotide sequence ID" value="NZ_JARJFB010000033.1"/>
</dbReference>
<dbReference type="InterPro" id="IPR012337">
    <property type="entry name" value="RNaseH-like_sf"/>
</dbReference>
<dbReference type="InterPro" id="IPR002562">
    <property type="entry name" value="3'-5'_exonuclease_dom"/>
</dbReference>
<reference evidence="2 3" key="1">
    <citation type="submission" date="2023-03" db="EMBL/GenBank/DDBJ databases">
        <title>Host association and intracellularity evolved multiple times independently in the Rickettsiales.</title>
        <authorList>
            <person name="Castelli M."/>
            <person name="Nardi T."/>
            <person name="Gammuto L."/>
            <person name="Bellinzona G."/>
            <person name="Sabaneyeva E."/>
            <person name="Potekhin A."/>
            <person name="Serra V."/>
            <person name="Petroni G."/>
            <person name="Sassera D."/>
        </authorList>
    </citation>
    <scope>NUCLEOTIDE SEQUENCE [LARGE SCALE GENOMIC DNA]</scope>
    <source>
        <strain evidence="2 3">Sr 2-6</strain>
    </source>
</reference>
<evidence type="ECO:0000313" key="3">
    <source>
        <dbReference type="Proteomes" id="UP001291687"/>
    </source>
</evidence>
<feature type="domain" description="3'-5' exonuclease" evidence="1">
    <location>
        <begin position="1"/>
        <end position="169"/>
    </location>
</feature>
<name>A0ABU5NBT9_9RICK</name>
<comment type="caution">
    <text evidence="2">The sequence shown here is derived from an EMBL/GenBank/DDBJ whole genome shotgun (WGS) entry which is preliminary data.</text>
</comment>
<keyword evidence="3" id="KW-1185">Reference proteome</keyword>
<sequence length="205" mass="23742">MRVVVYKNDLPNDFHLAGDLAIDSETMGLNFHRDRLCVLQISNGDGDSYLIQFEQNNYAAPNLKKLLLDENRGKIFHYARFDLAVIKKYLEIDLANIFCTKIASKLTRTYTDYHGLKDLCRELLGVTISKQQQSSYWGAQELSEDQKEYAAKDVVYLHSLRAILTERLIELNRNKIAHKLFEFLPTRVELDLNGWNDIDIFSYGS</sequence>
<protein>
    <submittedName>
        <fullName evidence="2">Ribonuclease D</fullName>
    </submittedName>
</protein>
<dbReference type="EMBL" id="JARJFB010000033">
    <property type="protein sequence ID" value="MEA0970644.1"/>
    <property type="molecule type" value="Genomic_DNA"/>
</dbReference>
<gene>
    <name evidence="2" type="ORF">Megvenef_00611</name>
</gene>
<organism evidence="2 3">
    <name type="scientific">Candidatus Megaera venefica</name>
    <dbReference type="NCBI Taxonomy" id="2055910"/>
    <lineage>
        <taxon>Bacteria</taxon>
        <taxon>Pseudomonadati</taxon>
        <taxon>Pseudomonadota</taxon>
        <taxon>Alphaproteobacteria</taxon>
        <taxon>Rickettsiales</taxon>
        <taxon>Rickettsiaceae</taxon>
        <taxon>Candidatus Megaera</taxon>
    </lineage>
</organism>
<dbReference type="PANTHER" id="PTHR47649:SF1">
    <property type="entry name" value="RIBONUCLEASE D"/>
    <property type="match status" value="1"/>
</dbReference>
<accession>A0ABU5NBT9</accession>
<evidence type="ECO:0000313" key="2">
    <source>
        <dbReference type="EMBL" id="MEA0970644.1"/>
    </source>
</evidence>
<dbReference type="Pfam" id="PF01612">
    <property type="entry name" value="DNA_pol_A_exo1"/>
    <property type="match status" value="1"/>
</dbReference>
<evidence type="ECO:0000259" key="1">
    <source>
        <dbReference type="SMART" id="SM00474"/>
    </source>
</evidence>
<dbReference type="Gene3D" id="3.30.420.10">
    <property type="entry name" value="Ribonuclease H-like superfamily/Ribonuclease H"/>
    <property type="match status" value="1"/>
</dbReference>
<dbReference type="SUPFAM" id="SSF53098">
    <property type="entry name" value="Ribonuclease H-like"/>
    <property type="match status" value="1"/>
</dbReference>
<dbReference type="CDD" id="cd06142">
    <property type="entry name" value="RNaseD_exo"/>
    <property type="match status" value="1"/>
</dbReference>
<dbReference type="InterPro" id="IPR051086">
    <property type="entry name" value="RNase_D-like"/>
</dbReference>
<dbReference type="SMART" id="SM00474">
    <property type="entry name" value="35EXOc"/>
    <property type="match status" value="1"/>
</dbReference>
<dbReference type="InterPro" id="IPR036397">
    <property type="entry name" value="RNaseH_sf"/>
</dbReference>
<proteinExistence type="predicted"/>